<feature type="transmembrane region" description="Helical" evidence="1">
    <location>
        <begin position="316"/>
        <end position="340"/>
    </location>
</feature>
<feature type="transmembrane region" description="Helical" evidence="1">
    <location>
        <begin position="106"/>
        <end position="125"/>
    </location>
</feature>
<dbReference type="EMBL" id="DTFF01000048">
    <property type="protein sequence ID" value="HGI87891.1"/>
    <property type="molecule type" value="Genomic_DNA"/>
</dbReference>
<comment type="caution">
    <text evidence="2">The sequence shown here is derived from an EMBL/GenBank/DDBJ whole genome shotgun (WGS) entry which is preliminary data.</text>
</comment>
<keyword evidence="1" id="KW-0472">Membrane</keyword>
<protein>
    <recommendedName>
        <fullName evidence="3">Exosortase/archaeosortase family protein</fullName>
    </recommendedName>
</protein>
<feature type="transmembrane region" description="Helical" evidence="1">
    <location>
        <begin position="12"/>
        <end position="29"/>
    </location>
</feature>
<proteinExistence type="predicted"/>
<feature type="transmembrane region" description="Helical" evidence="1">
    <location>
        <begin position="278"/>
        <end position="296"/>
    </location>
</feature>
<accession>A0A7C4BCD1</accession>
<keyword evidence="1" id="KW-0812">Transmembrane</keyword>
<evidence type="ECO:0008006" key="3">
    <source>
        <dbReference type="Google" id="ProtNLM"/>
    </source>
</evidence>
<gene>
    <name evidence="2" type="ORF">ENV14_05855</name>
</gene>
<reference evidence="2" key="1">
    <citation type="journal article" date="2020" name="mSystems">
        <title>Genome- and Community-Level Interaction Insights into Carbon Utilization and Element Cycling Functions of Hydrothermarchaeota in Hydrothermal Sediment.</title>
        <authorList>
            <person name="Zhou Z."/>
            <person name="Liu Y."/>
            <person name="Xu W."/>
            <person name="Pan J."/>
            <person name="Luo Z.H."/>
            <person name="Li M."/>
        </authorList>
    </citation>
    <scope>NUCLEOTIDE SEQUENCE [LARGE SCALE GENOMIC DNA]</scope>
    <source>
        <strain evidence="2">SpSt-732</strain>
    </source>
</reference>
<name>A0A7C4BCD1_9CREN</name>
<feature type="transmembrane region" description="Helical" evidence="1">
    <location>
        <begin position="49"/>
        <end position="69"/>
    </location>
</feature>
<feature type="transmembrane region" description="Helical" evidence="1">
    <location>
        <begin position="196"/>
        <end position="220"/>
    </location>
</feature>
<dbReference type="Pfam" id="PF09721">
    <property type="entry name" value="Exosortase_EpsH"/>
    <property type="match status" value="1"/>
</dbReference>
<dbReference type="AlphaFoldDB" id="A0A7C4BCD1"/>
<organism evidence="2">
    <name type="scientific">Ignisphaera aggregans</name>
    <dbReference type="NCBI Taxonomy" id="334771"/>
    <lineage>
        <taxon>Archaea</taxon>
        <taxon>Thermoproteota</taxon>
        <taxon>Thermoprotei</taxon>
        <taxon>Desulfurococcales</taxon>
        <taxon>Desulfurococcaceae</taxon>
        <taxon>Ignisphaera</taxon>
    </lineage>
</organism>
<feature type="transmembrane region" description="Helical" evidence="1">
    <location>
        <begin position="81"/>
        <end position="100"/>
    </location>
</feature>
<sequence length="554" mass="60311">MQSELAHRDYMFKLVLSFTLVALLLGFLAETAYREFFEAITRLVSSEEYSYLLVSLFSLFTVIYMSVRYTGFSYGARLSKILFSTLTALLSLALYTLSSFDLEHKVQLLGLSFALLFITLILLVYEPHSLSEAIPLLTPFLLAPLPAGFLDRLTPVISRYVGRLAGLLTGARVVEAPGFTRLEVVSASGEVAQLSVEAACTGIVTASSIIAALPVLLYMVTFSEDKLLKRVAVALVSMASALAIGLLGNLTRVLIVVYTAMRVGVEQAYALFHYTPSIAYSALSTLVAFSVVKKCCRFKKVFSRIAAKPLPPEATWGYVAGVFLIAILFTGVMSLALVSISAEGMGVASGAVIEVEDVSDYLSNPDKYLSTGSIALTSKHSDPYLARVLGALAVYRVNIEIDGSMFLGYVEIVDTPARLHTWQLCLTLQGYFIRASWVEIVNNTKLTYILLEKDGWRGVLAYALTPTTVRTGSSVFNLYTRVSILAGENPYLQTDYLRATLVSLVKGQKGGKPDSSGGLMTSAFALGTTLTLLAFALYAVVVLVWSHRFKARRG</sequence>
<keyword evidence="1" id="KW-1133">Transmembrane helix</keyword>
<evidence type="ECO:0000313" key="2">
    <source>
        <dbReference type="EMBL" id="HGI87891.1"/>
    </source>
</evidence>
<dbReference type="InterPro" id="IPR019127">
    <property type="entry name" value="Exosortase"/>
</dbReference>
<evidence type="ECO:0000256" key="1">
    <source>
        <dbReference type="SAM" id="Phobius"/>
    </source>
</evidence>
<feature type="transmembrane region" description="Helical" evidence="1">
    <location>
        <begin position="232"/>
        <end position="258"/>
    </location>
</feature>
<feature type="transmembrane region" description="Helical" evidence="1">
    <location>
        <begin position="523"/>
        <end position="545"/>
    </location>
</feature>